<dbReference type="SUPFAM" id="SSF54747">
    <property type="entry name" value="Ribosomal L11/L12e N-terminal domain"/>
    <property type="match status" value="1"/>
</dbReference>
<dbReference type="OrthoDB" id="9802408at2"/>
<dbReference type="NCBIfam" id="TIGR01632">
    <property type="entry name" value="L11_bact"/>
    <property type="match status" value="1"/>
</dbReference>
<dbReference type="KEGG" id="hoh:Hoch_3288"/>
<dbReference type="InterPro" id="IPR020785">
    <property type="entry name" value="Ribosomal_uL11_CS"/>
</dbReference>
<dbReference type="HOGENOM" id="CLU_074237_2_0_7"/>
<dbReference type="Pfam" id="PF00298">
    <property type="entry name" value="Ribosomal_L11"/>
    <property type="match status" value="1"/>
</dbReference>
<dbReference type="InterPro" id="IPR020783">
    <property type="entry name" value="Ribosomal_uL11_C"/>
</dbReference>
<sequence length="141" mass="15106">MSKKVMAVIKLILPAGKATPSYPVGPALGPYGVNMMGFVNDFNKRTTQDAGLQIPVDITIYADRSFVADIKRPTVASMLRRAAGVDKGSSTPKRETAGQISRKQVYEIAEGKIENMNTGDMDAAARIVMGTARSMGLKVVD</sequence>
<dbReference type="EMBL" id="CP001804">
    <property type="protein sequence ID" value="ACY15790.1"/>
    <property type="molecule type" value="Genomic_DNA"/>
</dbReference>
<feature type="domain" description="Large ribosomal subunit protein uL11 N-terminal" evidence="11">
    <location>
        <begin position="9"/>
        <end position="66"/>
    </location>
</feature>
<keyword evidence="4 7" id="KW-0694">RNA-binding</keyword>
<evidence type="ECO:0000256" key="2">
    <source>
        <dbReference type="ARBA" id="ARBA00022481"/>
    </source>
</evidence>
<dbReference type="Gene3D" id="1.10.10.250">
    <property type="entry name" value="Ribosomal protein L11, C-terminal domain"/>
    <property type="match status" value="1"/>
</dbReference>
<accession>D0LTU6</accession>
<dbReference type="GO" id="GO:0006412">
    <property type="term" value="P:translation"/>
    <property type="evidence" value="ECO:0007669"/>
    <property type="project" value="UniProtKB-UniRule"/>
</dbReference>
<evidence type="ECO:0000313" key="13">
    <source>
        <dbReference type="Proteomes" id="UP000001880"/>
    </source>
</evidence>
<gene>
    <name evidence="7" type="primary">rplK</name>
    <name evidence="12" type="ordered locus">Hoch_3288</name>
</gene>
<proteinExistence type="inferred from homology"/>
<protein>
    <recommendedName>
        <fullName evidence="7">Large ribosomal subunit protein uL11</fullName>
    </recommendedName>
</protein>
<dbReference type="InterPro" id="IPR020784">
    <property type="entry name" value="Ribosomal_uL11_N"/>
</dbReference>
<keyword evidence="6 7" id="KW-0687">Ribonucleoprotein</keyword>
<evidence type="ECO:0000259" key="11">
    <source>
        <dbReference type="Pfam" id="PF03946"/>
    </source>
</evidence>
<comment type="function">
    <text evidence="7 9">Forms part of the ribosomal stalk which helps the ribosome interact with GTP-bound translation factors.</text>
</comment>
<keyword evidence="3 7" id="KW-0699">rRNA-binding</keyword>
<comment type="PTM">
    <text evidence="7 9">One or more lysine residues are methylated.</text>
</comment>
<dbReference type="PANTHER" id="PTHR11661">
    <property type="entry name" value="60S RIBOSOMAL PROTEIN L12"/>
    <property type="match status" value="1"/>
</dbReference>
<dbReference type="eggNOG" id="COG0080">
    <property type="taxonomic scope" value="Bacteria"/>
</dbReference>
<reference evidence="12 13" key="1">
    <citation type="journal article" date="2010" name="Stand. Genomic Sci.">
        <title>Complete genome sequence of Haliangium ochraceum type strain (SMP-2).</title>
        <authorList>
            <consortium name="US DOE Joint Genome Institute (JGI-PGF)"/>
            <person name="Ivanova N."/>
            <person name="Daum C."/>
            <person name="Lang E."/>
            <person name="Abt B."/>
            <person name="Kopitz M."/>
            <person name="Saunders E."/>
            <person name="Lapidus A."/>
            <person name="Lucas S."/>
            <person name="Glavina Del Rio T."/>
            <person name="Nolan M."/>
            <person name="Tice H."/>
            <person name="Copeland A."/>
            <person name="Cheng J.F."/>
            <person name="Chen F."/>
            <person name="Bruce D."/>
            <person name="Goodwin L."/>
            <person name="Pitluck S."/>
            <person name="Mavromatis K."/>
            <person name="Pati A."/>
            <person name="Mikhailova N."/>
            <person name="Chen A."/>
            <person name="Palaniappan K."/>
            <person name="Land M."/>
            <person name="Hauser L."/>
            <person name="Chang Y.J."/>
            <person name="Jeffries C.D."/>
            <person name="Detter J.C."/>
            <person name="Brettin T."/>
            <person name="Rohde M."/>
            <person name="Goker M."/>
            <person name="Bristow J."/>
            <person name="Markowitz V."/>
            <person name="Eisen J.A."/>
            <person name="Hugenholtz P."/>
            <person name="Kyrpides N.C."/>
            <person name="Klenk H.P."/>
        </authorList>
    </citation>
    <scope>NUCLEOTIDE SEQUENCE [LARGE SCALE GENOMIC DNA]</scope>
    <source>
        <strain evidence="13">DSM 14365 / CIP 107738 / JCM 11303 / AJ 13395 / SMP-2</strain>
    </source>
</reference>
<dbReference type="Gene3D" id="3.30.1550.10">
    <property type="entry name" value="Ribosomal protein L11/L12, N-terminal domain"/>
    <property type="match status" value="1"/>
</dbReference>
<evidence type="ECO:0000256" key="4">
    <source>
        <dbReference type="ARBA" id="ARBA00022884"/>
    </source>
</evidence>
<dbReference type="AlphaFoldDB" id="D0LTU6"/>
<comment type="subunit">
    <text evidence="7">Part of the ribosomal stalk of the 50S ribosomal subunit. Interacts with L10 and the large rRNA to form the base of the stalk. L10 forms an elongated spine to which L12 dimers bind in a sequential fashion forming a multimeric L10(L12)X complex.</text>
</comment>
<dbReference type="SMART" id="SM00649">
    <property type="entry name" value="RL11"/>
    <property type="match status" value="1"/>
</dbReference>
<dbReference type="STRING" id="502025.Hoch_3288"/>
<dbReference type="GO" id="GO:0003735">
    <property type="term" value="F:structural constituent of ribosome"/>
    <property type="evidence" value="ECO:0007669"/>
    <property type="project" value="InterPro"/>
</dbReference>
<dbReference type="PANTHER" id="PTHR11661:SF1">
    <property type="entry name" value="LARGE RIBOSOMAL SUBUNIT PROTEIN UL11M"/>
    <property type="match status" value="1"/>
</dbReference>
<dbReference type="InterPro" id="IPR000911">
    <property type="entry name" value="Ribosomal_uL11"/>
</dbReference>
<dbReference type="RefSeq" id="WP_012828390.1">
    <property type="nucleotide sequence ID" value="NC_013440.1"/>
</dbReference>
<evidence type="ECO:0000256" key="9">
    <source>
        <dbReference type="RuleBase" id="RU003979"/>
    </source>
</evidence>
<feature type="domain" description="Large ribosomal subunit protein uL11 C-terminal" evidence="10">
    <location>
        <begin position="71"/>
        <end position="139"/>
    </location>
</feature>
<dbReference type="SUPFAM" id="SSF46906">
    <property type="entry name" value="Ribosomal protein L11, C-terminal domain"/>
    <property type="match status" value="1"/>
</dbReference>
<dbReference type="CDD" id="cd00349">
    <property type="entry name" value="Ribosomal_L11"/>
    <property type="match status" value="1"/>
</dbReference>
<evidence type="ECO:0000256" key="5">
    <source>
        <dbReference type="ARBA" id="ARBA00022980"/>
    </source>
</evidence>
<dbReference type="InterPro" id="IPR006519">
    <property type="entry name" value="Ribosomal_uL11_bac-typ"/>
</dbReference>
<dbReference type="FunFam" id="3.30.1550.10:FF:000005">
    <property type="entry name" value="50S ribosomal protein L11"/>
    <property type="match status" value="1"/>
</dbReference>
<comment type="similarity">
    <text evidence="1 7 8">Belongs to the universal ribosomal protein uL11 family.</text>
</comment>
<dbReference type="Proteomes" id="UP000001880">
    <property type="component" value="Chromosome"/>
</dbReference>
<evidence type="ECO:0000256" key="3">
    <source>
        <dbReference type="ARBA" id="ARBA00022730"/>
    </source>
</evidence>
<evidence type="ECO:0000256" key="7">
    <source>
        <dbReference type="HAMAP-Rule" id="MF_00736"/>
    </source>
</evidence>
<dbReference type="GO" id="GO:0070180">
    <property type="term" value="F:large ribosomal subunit rRNA binding"/>
    <property type="evidence" value="ECO:0007669"/>
    <property type="project" value="UniProtKB-UniRule"/>
</dbReference>
<dbReference type="Pfam" id="PF03946">
    <property type="entry name" value="Ribosomal_L11_N"/>
    <property type="match status" value="1"/>
</dbReference>
<dbReference type="GO" id="GO:0022625">
    <property type="term" value="C:cytosolic large ribosomal subunit"/>
    <property type="evidence" value="ECO:0007669"/>
    <property type="project" value="TreeGrafter"/>
</dbReference>
<evidence type="ECO:0000313" key="12">
    <source>
        <dbReference type="EMBL" id="ACY15790.1"/>
    </source>
</evidence>
<dbReference type="InterPro" id="IPR036769">
    <property type="entry name" value="Ribosomal_uL11_C_sf"/>
</dbReference>
<keyword evidence="13" id="KW-1185">Reference proteome</keyword>
<organism evidence="12 13">
    <name type="scientific">Haliangium ochraceum (strain DSM 14365 / JCM 11303 / SMP-2)</name>
    <dbReference type="NCBI Taxonomy" id="502025"/>
    <lineage>
        <taxon>Bacteria</taxon>
        <taxon>Pseudomonadati</taxon>
        <taxon>Myxococcota</taxon>
        <taxon>Polyangia</taxon>
        <taxon>Haliangiales</taxon>
        <taxon>Kofleriaceae</taxon>
        <taxon>Haliangium</taxon>
    </lineage>
</organism>
<dbReference type="HAMAP" id="MF_00736">
    <property type="entry name" value="Ribosomal_uL11"/>
    <property type="match status" value="1"/>
</dbReference>
<dbReference type="PROSITE" id="PS00359">
    <property type="entry name" value="RIBOSOMAL_L11"/>
    <property type="match status" value="1"/>
</dbReference>
<keyword evidence="5 7" id="KW-0689">Ribosomal protein</keyword>
<evidence type="ECO:0000256" key="6">
    <source>
        <dbReference type="ARBA" id="ARBA00023274"/>
    </source>
</evidence>
<keyword evidence="2 7" id="KW-0488">Methylation</keyword>
<name>D0LTU6_HALO1</name>
<evidence type="ECO:0000259" key="10">
    <source>
        <dbReference type="Pfam" id="PF00298"/>
    </source>
</evidence>
<evidence type="ECO:0000256" key="1">
    <source>
        <dbReference type="ARBA" id="ARBA00010537"/>
    </source>
</evidence>
<dbReference type="InterPro" id="IPR036796">
    <property type="entry name" value="Ribosomal_uL11_N_sf"/>
</dbReference>
<evidence type="ECO:0000256" key="8">
    <source>
        <dbReference type="RuleBase" id="RU003978"/>
    </source>
</evidence>